<dbReference type="Proteomes" id="UP000886520">
    <property type="component" value="Chromosome 12"/>
</dbReference>
<feature type="domain" description="UBA" evidence="1">
    <location>
        <begin position="429"/>
        <end position="468"/>
    </location>
</feature>
<feature type="domain" description="UBA" evidence="1">
    <location>
        <begin position="297"/>
        <end position="337"/>
    </location>
</feature>
<protein>
    <recommendedName>
        <fullName evidence="5">NEDD8 ultimate buster 1</fullName>
    </recommendedName>
</protein>
<dbReference type="SMART" id="SM00165">
    <property type="entry name" value="UBA"/>
    <property type="match status" value="3"/>
</dbReference>
<dbReference type="OrthoDB" id="434245at2759"/>
<dbReference type="GO" id="GO:2000058">
    <property type="term" value="P:regulation of ubiquitin-dependent protein catabolic process"/>
    <property type="evidence" value="ECO:0007669"/>
    <property type="project" value="TreeGrafter"/>
</dbReference>
<proteinExistence type="predicted"/>
<organism evidence="3 4">
    <name type="scientific">Adiantum capillus-veneris</name>
    <name type="common">Maidenhair fern</name>
    <dbReference type="NCBI Taxonomy" id="13818"/>
    <lineage>
        <taxon>Eukaryota</taxon>
        <taxon>Viridiplantae</taxon>
        <taxon>Streptophyta</taxon>
        <taxon>Embryophyta</taxon>
        <taxon>Tracheophyta</taxon>
        <taxon>Polypodiopsida</taxon>
        <taxon>Polypodiidae</taxon>
        <taxon>Polypodiales</taxon>
        <taxon>Pteridineae</taxon>
        <taxon>Pteridaceae</taxon>
        <taxon>Vittarioideae</taxon>
        <taxon>Adiantum</taxon>
    </lineage>
</organism>
<accession>A0A9D4URT7</accession>
<dbReference type="Pfam" id="PF00627">
    <property type="entry name" value="UBA"/>
    <property type="match status" value="1"/>
</dbReference>
<comment type="caution">
    <text evidence="3">The sequence shown here is derived from an EMBL/GenBank/DDBJ whole genome shotgun (WGS) entry which is preliminary data.</text>
</comment>
<evidence type="ECO:0000313" key="3">
    <source>
        <dbReference type="EMBL" id="KAI5072601.1"/>
    </source>
</evidence>
<dbReference type="InterPro" id="IPR039749">
    <property type="entry name" value="NUB1"/>
</dbReference>
<evidence type="ECO:0000259" key="1">
    <source>
        <dbReference type="PROSITE" id="PS50030"/>
    </source>
</evidence>
<feature type="domain" description="UBA" evidence="1">
    <location>
        <begin position="369"/>
        <end position="409"/>
    </location>
</feature>
<evidence type="ECO:0008006" key="5">
    <source>
        <dbReference type="Google" id="ProtNLM"/>
    </source>
</evidence>
<dbReference type="InterPro" id="IPR015940">
    <property type="entry name" value="UBA"/>
</dbReference>
<dbReference type="AlphaFoldDB" id="A0A9D4URT7"/>
<dbReference type="SUPFAM" id="SSF46934">
    <property type="entry name" value="UBA-like"/>
    <property type="match status" value="2"/>
</dbReference>
<dbReference type="EMBL" id="JABFUD020000012">
    <property type="protein sequence ID" value="KAI5072601.1"/>
    <property type="molecule type" value="Genomic_DNA"/>
</dbReference>
<dbReference type="Gene3D" id="1.10.8.10">
    <property type="entry name" value="DNA helicase RuvA subunit, C-terminal domain"/>
    <property type="match status" value="1"/>
</dbReference>
<feature type="domain" description="Ubiquitin-like" evidence="2">
    <location>
        <begin position="38"/>
        <end position="87"/>
    </location>
</feature>
<dbReference type="PANTHER" id="PTHR12948">
    <property type="entry name" value="NEDD8 ULTIMATE BUSTER-1 BS4 PROTEIN"/>
    <property type="match status" value="1"/>
</dbReference>
<dbReference type="InterPro" id="IPR029071">
    <property type="entry name" value="Ubiquitin-like_domsf"/>
</dbReference>
<name>A0A9D4URT7_ADICA</name>
<evidence type="ECO:0000313" key="4">
    <source>
        <dbReference type="Proteomes" id="UP000886520"/>
    </source>
</evidence>
<gene>
    <name evidence="3" type="ORF">GOP47_0012707</name>
</gene>
<dbReference type="GO" id="GO:0031593">
    <property type="term" value="F:polyubiquitin modification-dependent protein binding"/>
    <property type="evidence" value="ECO:0007669"/>
    <property type="project" value="UniProtKB-ARBA"/>
</dbReference>
<evidence type="ECO:0000259" key="2">
    <source>
        <dbReference type="PROSITE" id="PS50053"/>
    </source>
</evidence>
<dbReference type="CDD" id="cd14270">
    <property type="entry name" value="UBA"/>
    <property type="match status" value="1"/>
</dbReference>
<dbReference type="Gene3D" id="3.10.20.90">
    <property type="entry name" value="Phosphatidylinositol 3-kinase Catalytic Subunit, Chain A, domain 1"/>
    <property type="match status" value="1"/>
</dbReference>
<keyword evidence="4" id="KW-1185">Reference proteome</keyword>
<sequence>MAESPAEGPCTKELNAAAQLRVAGAWSGQIEALLDVWTIADLRSHLSVVSGFALETINLICAGKVLKDQAPGTLRDVGITVKSKILVTRLAAHQQPTTFLAEEERQARLTRIKAAADAIVNRSDDDAYSDDHYDLQLENQSGETLKFSSESDKRALMLGLMLHAKGRDILLQDNYGEALQVLSMSEEAFELCDQKLLEAVDNVALLQIDIVWCYFMLKDMARIADAGKRLSQAREGLRRSHGPHLERLHTLQGGFCPELAIHVRLELLEGIVAFHTGLFDAAKRSMVSAQSKYNQLQVSDESLALLVSMGYGTKESKRALRVSGQDVNSAIEFVMEERKKKSIRKEEDRRLEKRRRELKDFGKTQSGKVVDSSKLDKLVTIGYEMLLAAEALRQNENDFNVALDVLSDPSKNATLQSKLLLGREQSHKRLNNESIEELLAMGFTRDQVDQILQTAFSVDDAITLLLRGDGDTEAMANGFAQDSFPIEVAESSSNVLTSGGIQTALEESEGQRDFEMEEDIATKLTGDPLAEYDIDVHKEGEAILAYLELLNSKSTPC</sequence>
<dbReference type="InterPro" id="IPR009060">
    <property type="entry name" value="UBA-like_sf"/>
</dbReference>
<dbReference type="PROSITE" id="PS50030">
    <property type="entry name" value="UBA"/>
    <property type="match status" value="3"/>
</dbReference>
<dbReference type="PANTHER" id="PTHR12948:SF3">
    <property type="entry name" value="NEDD8 ULTIMATE BUSTER 1"/>
    <property type="match status" value="1"/>
</dbReference>
<dbReference type="SUPFAM" id="SSF54236">
    <property type="entry name" value="Ubiquitin-like"/>
    <property type="match status" value="1"/>
</dbReference>
<dbReference type="InterPro" id="IPR000626">
    <property type="entry name" value="Ubiquitin-like_dom"/>
</dbReference>
<dbReference type="PROSITE" id="PS50053">
    <property type="entry name" value="UBIQUITIN_2"/>
    <property type="match status" value="1"/>
</dbReference>
<reference evidence="3" key="1">
    <citation type="submission" date="2021-01" db="EMBL/GenBank/DDBJ databases">
        <title>Adiantum capillus-veneris genome.</title>
        <authorList>
            <person name="Fang Y."/>
            <person name="Liao Q."/>
        </authorList>
    </citation>
    <scope>NUCLEOTIDE SEQUENCE</scope>
    <source>
        <strain evidence="3">H3</strain>
        <tissue evidence="3">Leaf</tissue>
    </source>
</reference>